<dbReference type="InterPro" id="IPR036093">
    <property type="entry name" value="NAC_dom_sf"/>
</dbReference>
<evidence type="ECO:0000256" key="4">
    <source>
        <dbReference type="ARBA" id="ARBA00023242"/>
    </source>
</evidence>
<feature type="region of interest" description="Disordered" evidence="5">
    <location>
        <begin position="163"/>
        <end position="201"/>
    </location>
</feature>
<gene>
    <name evidence="8" type="primary">LOC120110276</name>
</gene>
<keyword evidence="4" id="KW-0539">Nucleus</keyword>
<reference evidence="7" key="1">
    <citation type="journal article" date="2019" name="Nat. Commun.">
        <title>Genome-wide association mapping of date palm fruit traits.</title>
        <authorList>
            <person name="Hazzouri K.M."/>
            <person name="Gros-Balthazard M."/>
            <person name="Flowers J.M."/>
            <person name="Copetti D."/>
            <person name="Lemansour A."/>
            <person name="Lebrun M."/>
            <person name="Masmoudi K."/>
            <person name="Ferrand S."/>
            <person name="Dhar M.I."/>
            <person name="Fresquez Z.A."/>
            <person name="Rosas U."/>
            <person name="Zhang J."/>
            <person name="Talag J."/>
            <person name="Lee S."/>
            <person name="Kudrna D."/>
            <person name="Powell R.F."/>
            <person name="Leitch I.J."/>
            <person name="Krueger R.R."/>
            <person name="Wing R.A."/>
            <person name="Amiri K.M.A."/>
            <person name="Purugganan M.D."/>
        </authorList>
    </citation>
    <scope>NUCLEOTIDE SEQUENCE [LARGE SCALE GENOMIC DNA]</scope>
    <source>
        <strain evidence="7">cv. Khalas</strain>
    </source>
</reference>
<dbReference type="Gene3D" id="2.170.150.80">
    <property type="entry name" value="NAC domain"/>
    <property type="match status" value="1"/>
</dbReference>
<feature type="compositionally biased region" description="Acidic residues" evidence="5">
    <location>
        <begin position="163"/>
        <end position="182"/>
    </location>
</feature>
<dbReference type="Pfam" id="PF02365">
    <property type="entry name" value="NAM"/>
    <property type="match status" value="1"/>
</dbReference>
<dbReference type="AlphaFoldDB" id="A0A8B9A9Z5"/>
<dbReference type="SUPFAM" id="SSF101941">
    <property type="entry name" value="NAC domain"/>
    <property type="match status" value="1"/>
</dbReference>
<keyword evidence="3" id="KW-0804">Transcription</keyword>
<dbReference type="RefSeq" id="XP_038980728.1">
    <property type="nucleotide sequence ID" value="XM_039124800.1"/>
</dbReference>
<feature type="domain" description="NAC" evidence="6">
    <location>
        <begin position="1"/>
        <end position="160"/>
    </location>
</feature>
<keyword evidence="2" id="KW-0238">DNA-binding</keyword>
<sequence length="316" mass="35967">MDSLSYAELNTLSLFQWFHQLNFYLCSFSFEFSANSACQIALIVITSCCFVAKNKKESVFFFTQRNRRCGLKYWRKRKVGAKSWKYSDQPFVDVTTQMPATDIRHSGREIIGLRRTLIYFNGEEKTNWRMHEYIIPLGPMLDSLAHLKSDTWVLCKTFCDVEESDDPEDEQSYEEESENSEDELPHNEEPNLSVESAEHPPPVLNLPDVHHRIHWPAGITSSQDPVADMVVVEAFDPGLIPCWHSNIFAGFLRRGAITLLQMVEPGFWRAYPVSPHLLASPANTSDLPDCPHAPPPSLGSVGSCNHDHLRAPDRSI</sequence>
<evidence type="ECO:0000256" key="5">
    <source>
        <dbReference type="SAM" id="MobiDB-lite"/>
    </source>
</evidence>
<dbReference type="KEGG" id="pda:120110276"/>
<dbReference type="GeneID" id="120110276"/>
<dbReference type="InterPro" id="IPR003441">
    <property type="entry name" value="NAC-dom"/>
</dbReference>
<evidence type="ECO:0000256" key="1">
    <source>
        <dbReference type="ARBA" id="ARBA00023015"/>
    </source>
</evidence>
<dbReference type="PANTHER" id="PTHR31719:SF94">
    <property type="entry name" value="PROTEIN ATAF2"/>
    <property type="match status" value="1"/>
</dbReference>
<evidence type="ECO:0000259" key="6">
    <source>
        <dbReference type="PROSITE" id="PS51005"/>
    </source>
</evidence>
<evidence type="ECO:0000313" key="7">
    <source>
        <dbReference type="Proteomes" id="UP000228380"/>
    </source>
</evidence>
<dbReference type="PANTHER" id="PTHR31719">
    <property type="entry name" value="NAC TRANSCRIPTION FACTOR 56"/>
    <property type="match status" value="1"/>
</dbReference>
<keyword evidence="1" id="KW-0805">Transcription regulation</keyword>
<dbReference type="PROSITE" id="PS51005">
    <property type="entry name" value="NAC"/>
    <property type="match status" value="1"/>
</dbReference>
<dbReference type="GO" id="GO:0006355">
    <property type="term" value="P:regulation of DNA-templated transcription"/>
    <property type="evidence" value="ECO:0007669"/>
    <property type="project" value="InterPro"/>
</dbReference>
<dbReference type="Proteomes" id="UP000228380">
    <property type="component" value="Chromosome 3"/>
</dbReference>
<accession>A0A8B9A9Z5</accession>
<keyword evidence="7" id="KW-1185">Reference proteome</keyword>
<proteinExistence type="predicted"/>
<organism evidence="7 8">
    <name type="scientific">Phoenix dactylifera</name>
    <name type="common">Date palm</name>
    <dbReference type="NCBI Taxonomy" id="42345"/>
    <lineage>
        <taxon>Eukaryota</taxon>
        <taxon>Viridiplantae</taxon>
        <taxon>Streptophyta</taxon>
        <taxon>Embryophyta</taxon>
        <taxon>Tracheophyta</taxon>
        <taxon>Spermatophyta</taxon>
        <taxon>Magnoliopsida</taxon>
        <taxon>Liliopsida</taxon>
        <taxon>Arecaceae</taxon>
        <taxon>Coryphoideae</taxon>
        <taxon>Phoeniceae</taxon>
        <taxon>Phoenix</taxon>
    </lineage>
</organism>
<dbReference type="GO" id="GO:0003677">
    <property type="term" value="F:DNA binding"/>
    <property type="evidence" value="ECO:0007669"/>
    <property type="project" value="UniProtKB-KW"/>
</dbReference>
<evidence type="ECO:0000256" key="3">
    <source>
        <dbReference type="ARBA" id="ARBA00023163"/>
    </source>
</evidence>
<evidence type="ECO:0000256" key="2">
    <source>
        <dbReference type="ARBA" id="ARBA00023125"/>
    </source>
</evidence>
<protein>
    <submittedName>
        <fullName evidence="8">Uncharacterized protein LOC120110276</fullName>
    </submittedName>
</protein>
<name>A0A8B9A9Z5_PHODC</name>
<reference evidence="8" key="2">
    <citation type="submission" date="2025-08" db="UniProtKB">
        <authorList>
            <consortium name="RefSeq"/>
        </authorList>
    </citation>
    <scope>IDENTIFICATION</scope>
    <source>
        <tissue evidence="8">Young leaves</tissue>
    </source>
</reference>
<evidence type="ECO:0000313" key="8">
    <source>
        <dbReference type="RefSeq" id="XP_038980728.1"/>
    </source>
</evidence>